<protein>
    <submittedName>
        <fullName evidence="2">Uncharacterized protein</fullName>
    </submittedName>
</protein>
<sequence length="230" mass="25892">MILVAPSTYIFCRSLSSRIFPSFSLTFSFFHRMPSTPTPAQRHLLSRNLRTSSIHSAARSAHAPQRRPRSLHHSHLRHHRFCHRRRARLSRKAGGQRPGSRGSARLSQQPRKHARRLRRRSDRRRRARATNMASPRLSARALSAASSFRASQRTTDKQMQADMEGDDGARMQGAASSSVTSLPAPRLGGASSLPPPSSAARHCRRRHRLHREKTSFTNLGIIFFLAGRLG</sequence>
<evidence type="ECO:0000256" key="1">
    <source>
        <dbReference type="SAM" id="MobiDB-lite"/>
    </source>
</evidence>
<reference evidence="2" key="1">
    <citation type="submission" date="2023-03" db="EMBL/GenBank/DDBJ databases">
        <title>Massive genome expansion in bonnet fungi (Mycena s.s.) driven by repeated elements and novel gene families across ecological guilds.</title>
        <authorList>
            <consortium name="Lawrence Berkeley National Laboratory"/>
            <person name="Harder C.B."/>
            <person name="Miyauchi S."/>
            <person name="Viragh M."/>
            <person name="Kuo A."/>
            <person name="Thoen E."/>
            <person name="Andreopoulos B."/>
            <person name="Lu D."/>
            <person name="Skrede I."/>
            <person name="Drula E."/>
            <person name="Henrissat B."/>
            <person name="Morin E."/>
            <person name="Kohler A."/>
            <person name="Barry K."/>
            <person name="LaButti K."/>
            <person name="Morin E."/>
            <person name="Salamov A."/>
            <person name="Lipzen A."/>
            <person name="Mereny Z."/>
            <person name="Hegedus B."/>
            <person name="Baldrian P."/>
            <person name="Stursova M."/>
            <person name="Weitz H."/>
            <person name="Taylor A."/>
            <person name="Grigoriev I.V."/>
            <person name="Nagy L.G."/>
            <person name="Martin F."/>
            <person name="Kauserud H."/>
        </authorList>
    </citation>
    <scope>NUCLEOTIDE SEQUENCE</scope>
    <source>
        <strain evidence="2">CBHHK182m</strain>
    </source>
</reference>
<feature type="compositionally biased region" description="Low complexity" evidence="1">
    <location>
        <begin position="133"/>
        <end position="151"/>
    </location>
</feature>
<evidence type="ECO:0000313" key="3">
    <source>
        <dbReference type="Proteomes" id="UP001215598"/>
    </source>
</evidence>
<proteinExistence type="predicted"/>
<organism evidence="2 3">
    <name type="scientific">Mycena metata</name>
    <dbReference type="NCBI Taxonomy" id="1033252"/>
    <lineage>
        <taxon>Eukaryota</taxon>
        <taxon>Fungi</taxon>
        <taxon>Dikarya</taxon>
        <taxon>Basidiomycota</taxon>
        <taxon>Agaricomycotina</taxon>
        <taxon>Agaricomycetes</taxon>
        <taxon>Agaricomycetidae</taxon>
        <taxon>Agaricales</taxon>
        <taxon>Marasmiineae</taxon>
        <taxon>Mycenaceae</taxon>
        <taxon>Mycena</taxon>
    </lineage>
</organism>
<comment type="caution">
    <text evidence="2">The sequence shown here is derived from an EMBL/GenBank/DDBJ whole genome shotgun (WGS) entry which is preliminary data.</text>
</comment>
<dbReference type="AlphaFoldDB" id="A0AAD7MZ71"/>
<feature type="compositionally biased region" description="Basic residues" evidence="1">
    <location>
        <begin position="64"/>
        <end position="91"/>
    </location>
</feature>
<evidence type="ECO:0000313" key="2">
    <source>
        <dbReference type="EMBL" id="KAJ7738624.1"/>
    </source>
</evidence>
<feature type="compositionally biased region" description="Low complexity" evidence="1">
    <location>
        <begin position="54"/>
        <end position="63"/>
    </location>
</feature>
<feature type="compositionally biased region" description="Basic residues" evidence="1">
    <location>
        <begin position="110"/>
        <end position="128"/>
    </location>
</feature>
<accession>A0AAD7MZ71</accession>
<keyword evidence="3" id="KW-1185">Reference proteome</keyword>
<dbReference type="EMBL" id="JARKIB010000111">
    <property type="protein sequence ID" value="KAJ7738624.1"/>
    <property type="molecule type" value="Genomic_DNA"/>
</dbReference>
<gene>
    <name evidence="2" type="ORF">B0H16DRAFT_94767</name>
</gene>
<dbReference type="Proteomes" id="UP001215598">
    <property type="component" value="Unassembled WGS sequence"/>
</dbReference>
<feature type="region of interest" description="Disordered" evidence="1">
    <location>
        <begin position="54"/>
        <end position="209"/>
    </location>
</feature>
<name>A0AAD7MZ71_9AGAR</name>